<feature type="chain" id="PRO_5019272981" evidence="5">
    <location>
        <begin position="23"/>
        <end position="789"/>
    </location>
</feature>
<protein>
    <submittedName>
        <fullName evidence="7">Rhamnolipids biosynthesis 3-oxoacyl-[acyl-carrier-protein] reductase</fullName>
    </submittedName>
</protein>
<dbReference type="EMBL" id="BDHI01000022">
    <property type="protein sequence ID" value="GCB25625.1"/>
    <property type="molecule type" value="Genomic_DNA"/>
</dbReference>
<dbReference type="InterPro" id="IPR052178">
    <property type="entry name" value="Sec_Metab_Biosynth_SDR"/>
</dbReference>
<dbReference type="InterPro" id="IPR019236">
    <property type="entry name" value="APP1_cat"/>
</dbReference>
<dbReference type="PRINTS" id="PR00081">
    <property type="entry name" value="GDHRDH"/>
</dbReference>
<dbReference type="Pfam" id="PF13561">
    <property type="entry name" value="adh_short_C2"/>
    <property type="match status" value="1"/>
</dbReference>
<keyword evidence="2" id="KW-0521">NADP</keyword>
<feature type="signal peptide" evidence="5">
    <location>
        <begin position="1"/>
        <end position="22"/>
    </location>
</feature>
<dbReference type="Pfam" id="PF09949">
    <property type="entry name" value="APP1_cat"/>
    <property type="match status" value="1"/>
</dbReference>
<evidence type="ECO:0000256" key="4">
    <source>
        <dbReference type="SAM" id="MobiDB-lite"/>
    </source>
</evidence>
<dbReference type="STRING" id="105351.A0A401L279"/>
<comment type="caution">
    <text evidence="7">The sequence shown here is derived from an EMBL/GenBank/DDBJ whole genome shotgun (WGS) entry which is preliminary data.</text>
</comment>
<dbReference type="GO" id="GO:0008195">
    <property type="term" value="F:phosphatidate phosphatase activity"/>
    <property type="evidence" value="ECO:0007669"/>
    <property type="project" value="InterPro"/>
</dbReference>
<evidence type="ECO:0000313" key="7">
    <source>
        <dbReference type="EMBL" id="GCB25625.1"/>
    </source>
</evidence>
<dbReference type="AlphaFoldDB" id="A0A401L279"/>
<organism evidence="7 8">
    <name type="scientific">Aspergillus awamori</name>
    <name type="common">Black koji mold</name>
    <dbReference type="NCBI Taxonomy" id="105351"/>
    <lineage>
        <taxon>Eukaryota</taxon>
        <taxon>Fungi</taxon>
        <taxon>Dikarya</taxon>
        <taxon>Ascomycota</taxon>
        <taxon>Pezizomycotina</taxon>
        <taxon>Eurotiomycetes</taxon>
        <taxon>Eurotiomycetidae</taxon>
        <taxon>Eurotiales</taxon>
        <taxon>Aspergillaceae</taxon>
        <taxon>Aspergillus</taxon>
    </lineage>
</organism>
<dbReference type="CDD" id="cd05233">
    <property type="entry name" value="SDR_c"/>
    <property type="match status" value="1"/>
</dbReference>
<dbReference type="InterPro" id="IPR002347">
    <property type="entry name" value="SDR_fam"/>
</dbReference>
<dbReference type="PROSITE" id="PS00061">
    <property type="entry name" value="ADH_SHORT"/>
    <property type="match status" value="1"/>
</dbReference>
<sequence length="789" mass="84722">MSGVSFARQALLQAALLSIVSAIPAPTAFVNNVAPPEPVITPSPVQHRPSRVAGRNILSDVDSDINSILSGLGSDLPSWVASGVPNYFQGFPTGDAVVSSLGLNSAELAALPTNVLNIDPYANWTSSGWNIRFHGNVYKQPNTSISDLNDLADVFLGNTSISDLSESEQKQARNLTAEILVVQQAHVAVNTIHLEPAPSQGSSGQSGGGGSSNTTGGTQDLTLPYNTTVEGDFDTFVPISSNGLTAGNETSAIQRLNVHVEGATIGNSTAYLVPPTGLTVVSDIDDILRVTKIYEPEQGLLNSFARPFRPWENMPDIYRNWSISLPNLHFHYLTTTPEQVTRNYMQFIYDNYPGGSFDTRPLNFSDVSATLSIRKFLLQKVFETFPQRKFILIADTSNSDVMRDYPEMATDFPGQVQCIFLRNTSATDSGDKFPYDTSGFKKLNQSNYMFFLHPDDLTNLDIANGQCYNTSIPQNLTFSYQGLPLGLGDEPTAVNGSANHTAESAAGLSVKGGTDMQAIAEGFSTNGAKVYITGRRVEVLEKAAEELRGRAAPGGQVIPIKGDVSTKDGCGQLVEQIKQREDHVDVLICNAGLQGKTDYPPWDPTDPDSTEKGLWESVDNESFTSTNDVNISGVYFTAVGFLPLLRKSSDPSVVVIASLAGIVIQRAMGAMTYATSKAAALHLSKLLAGRFAPMKVRVNCICPGIFPSEMTFAATTNNTDNLNPFAESAAKRAPAGRPGYPEEIVGPCLMLSSKAGGYMNGGYLLVDGGRAMSASINDGIHMPEDTYVW</sequence>
<evidence type="ECO:0000313" key="8">
    <source>
        <dbReference type="Proteomes" id="UP000286921"/>
    </source>
</evidence>
<gene>
    <name evidence="7" type="ORF">AAWM_08510</name>
</gene>
<dbReference type="InterPro" id="IPR036291">
    <property type="entry name" value="NAD(P)-bd_dom_sf"/>
</dbReference>
<comment type="similarity">
    <text evidence="1">Belongs to the short-chain dehydrogenases/reductases (SDR) family.</text>
</comment>
<feature type="domain" description="Phosphatidate phosphatase APP1 catalytic" evidence="6">
    <location>
        <begin position="279"/>
        <end position="423"/>
    </location>
</feature>
<dbReference type="Proteomes" id="UP000286921">
    <property type="component" value="Unassembled WGS sequence"/>
</dbReference>
<dbReference type="Gene3D" id="3.40.50.720">
    <property type="entry name" value="NAD(P)-binding Rossmann-like Domain"/>
    <property type="match status" value="1"/>
</dbReference>
<dbReference type="PANTHER" id="PTHR43618:SF4">
    <property type="entry name" value="SHORT CHAIN DEHYDROGENASE_REDUCTASE FAMILY (AFU_ORTHOLOGUE AFUA_7G04540)"/>
    <property type="match status" value="1"/>
</dbReference>
<dbReference type="PANTHER" id="PTHR43618">
    <property type="entry name" value="7-ALPHA-HYDROXYSTEROID DEHYDROGENASE"/>
    <property type="match status" value="1"/>
</dbReference>
<feature type="region of interest" description="Disordered" evidence="4">
    <location>
        <begin position="195"/>
        <end position="224"/>
    </location>
</feature>
<evidence type="ECO:0000256" key="2">
    <source>
        <dbReference type="ARBA" id="ARBA00022857"/>
    </source>
</evidence>
<evidence type="ECO:0000259" key="6">
    <source>
        <dbReference type="Pfam" id="PF09949"/>
    </source>
</evidence>
<dbReference type="GO" id="GO:0044550">
    <property type="term" value="P:secondary metabolite biosynthetic process"/>
    <property type="evidence" value="ECO:0007669"/>
    <property type="project" value="UniProtKB-ARBA"/>
</dbReference>
<keyword evidence="3" id="KW-0560">Oxidoreductase</keyword>
<reference evidence="7 8" key="1">
    <citation type="submission" date="2016-09" db="EMBL/GenBank/DDBJ databases">
        <title>Aspergillus awamori IFM 58123T.</title>
        <authorList>
            <person name="Kusuya Y."/>
            <person name="Shimizu M."/>
            <person name="Takahashi H."/>
            <person name="Yaguchi T."/>
        </authorList>
    </citation>
    <scope>NUCLEOTIDE SEQUENCE [LARGE SCALE GENOMIC DNA]</scope>
    <source>
        <strain evidence="7 8">IFM 58123</strain>
    </source>
</reference>
<evidence type="ECO:0000256" key="1">
    <source>
        <dbReference type="ARBA" id="ARBA00006484"/>
    </source>
</evidence>
<keyword evidence="8" id="KW-1185">Reference proteome</keyword>
<dbReference type="SUPFAM" id="SSF51735">
    <property type="entry name" value="NAD(P)-binding Rossmann-fold domains"/>
    <property type="match status" value="1"/>
</dbReference>
<accession>A0A401L279</accession>
<keyword evidence="5" id="KW-0732">Signal</keyword>
<proteinExistence type="inferred from homology"/>
<name>A0A401L279_ASPAW</name>
<dbReference type="InterPro" id="IPR020904">
    <property type="entry name" value="Sc_DH/Rdtase_CS"/>
</dbReference>
<evidence type="ECO:0000256" key="3">
    <source>
        <dbReference type="ARBA" id="ARBA00023002"/>
    </source>
</evidence>
<evidence type="ECO:0000256" key="5">
    <source>
        <dbReference type="SAM" id="SignalP"/>
    </source>
</evidence>
<dbReference type="GO" id="GO:0016491">
    <property type="term" value="F:oxidoreductase activity"/>
    <property type="evidence" value="ECO:0007669"/>
    <property type="project" value="UniProtKB-KW"/>
</dbReference>